<dbReference type="PANTHER" id="PTHR31205">
    <property type="entry name" value="ACTIN CROSS-LINKING PROTEIN (DUF569)"/>
    <property type="match status" value="1"/>
</dbReference>
<evidence type="ECO:0000259" key="1">
    <source>
        <dbReference type="Pfam" id="PF04601"/>
    </source>
</evidence>
<dbReference type="Gramene" id="PAN36727">
    <property type="protein sequence ID" value="PAN36727"/>
    <property type="gene ID" value="PAHAL_6G305300"/>
</dbReference>
<dbReference type="InterPro" id="IPR008999">
    <property type="entry name" value="Actin-crosslinking"/>
</dbReference>
<evidence type="ECO:0000313" key="3">
    <source>
        <dbReference type="EMBL" id="PAN36727.1"/>
    </source>
</evidence>
<dbReference type="InterPro" id="IPR007679">
    <property type="entry name" value="DUF569"/>
</dbReference>
<dbReference type="EMBL" id="CM008051">
    <property type="protein sequence ID" value="PAN36727.1"/>
    <property type="molecule type" value="Genomic_DNA"/>
</dbReference>
<evidence type="ECO:0000259" key="2">
    <source>
        <dbReference type="Pfam" id="PF22932"/>
    </source>
</evidence>
<gene>
    <name evidence="3" type="ORF">PAHAL_6G305300</name>
</gene>
<dbReference type="PANTHER" id="PTHR31205:SF3">
    <property type="entry name" value="OS06G0161100 PROTEIN"/>
    <property type="match status" value="1"/>
</dbReference>
<dbReference type="SUPFAM" id="SSF50405">
    <property type="entry name" value="Actin-crosslinking proteins"/>
    <property type="match status" value="1"/>
</dbReference>
<accession>A0A2S3I4S2</accession>
<protein>
    <submittedName>
        <fullName evidence="3">Uncharacterized protein</fullName>
    </submittedName>
</protein>
<proteinExistence type="predicted"/>
<feature type="domain" description="DUF569" evidence="2">
    <location>
        <begin position="192"/>
        <end position="257"/>
    </location>
</feature>
<sequence>MDQFQDGSHVHLRSRVYGTFLCADEDGRGVSLDPHRASLHAAWTVHLLVRDGVPYSLLLLRSMAYGRYLATSKEPAPMGLRGYLVEQLDYDHPDEFAIRWVPLPSASGNDVVLHNMYRRGHLRANSGYLNRAAVTIDTNDDVSAPMDWAVEIIPEGEIPSLGHRPQPPVKILGQLWPAQRQVPITRKIMIRAPGNFEPDEWRALLFTGRSLLNLTNKLINVVGAGCTISVQAGSLGRLTPLQIDLPRNSDTLHVVLLPSETQEVVNPSSNAKIVNSNGQISELGVGVSIVNSLVEHIEMPSSQKAGNKSSPDAYLWLVRNGEEAREAIRQWEQLGRPATACVDLLPDLTFSDMTNLLLELKRAKAIELAEQSADYAQWIRRYQALASICHLPRKPEEVAARFSTRSHQKCVQEPWVLVNNGCHDV</sequence>
<dbReference type="CDD" id="cd23340">
    <property type="entry name" value="beta-trefoil_FSCN_ACP-like"/>
    <property type="match status" value="1"/>
</dbReference>
<organism evidence="3">
    <name type="scientific">Panicum hallii</name>
    <dbReference type="NCBI Taxonomy" id="206008"/>
    <lineage>
        <taxon>Eukaryota</taxon>
        <taxon>Viridiplantae</taxon>
        <taxon>Streptophyta</taxon>
        <taxon>Embryophyta</taxon>
        <taxon>Tracheophyta</taxon>
        <taxon>Spermatophyta</taxon>
        <taxon>Magnoliopsida</taxon>
        <taxon>Liliopsida</taxon>
        <taxon>Poales</taxon>
        <taxon>Poaceae</taxon>
        <taxon>PACMAD clade</taxon>
        <taxon>Panicoideae</taxon>
        <taxon>Panicodae</taxon>
        <taxon>Paniceae</taxon>
        <taxon>Panicinae</taxon>
        <taxon>Panicum</taxon>
        <taxon>Panicum sect. Panicum</taxon>
    </lineage>
</organism>
<dbReference type="Pfam" id="PF22932">
    <property type="entry name" value="Ubiq_DUF_assoc"/>
    <property type="match status" value="1"/>
</dbReference>
<dbReference type="Proteomes" id="UP000243499">
    <property type="component" value="Chromosome 6"/>
</dbReference>
<dbReference type="AlphaFoldDB" id="A0A2S3I4S2"/>
<dbReference type="Pfam" id="PF04601">
    <property type="entry name" value="DUF569"/>
    <property type="match status" value="1"/>
</dbReference>
<name>A0A2S3I4S2_9POAL</name>
<reference evidence="3" key="1">
    <citation type="submission" date="2018-04" db="EMBL/GenBank/DDBJ databases">
        <title>WGS assembly of Panicum hallii.</title>
        <authorList>
            <person name="Lovell J."/>
            <person name="Jenkins J."/>
            <person name="Lowry D."/>
            <person name="Mamidi S."/>
            <person name="Sreedasyam A."/>
            <person name="Weng X."/>
            <person name="Barry K."/>
            <person name="Bonette J."/>
            <person name="Campitelli B."/>
            <person name="Daum C."/>
            <person name="Gordon S."/>
            <person name="Gould B."/>
            <person name="Lipzen A."/>
            <person name="Macqueen A."/>
            <person name="Palacio-Mejia J."/>
            <person name="Plott C."/>
            <person name="Shakirov E."/>
            <person name="Shu S."/>
            <person name="Yoshinaga Y."/>
            <person name="Zane M."/>
            <person name="Rokhsar D."/>
            <person name="Grimwood J."/>
            <person name="Schmutz J."/>
            <person name="Juenger T."/>
        </authorList>
    </citation>
    <scope>NUCLEOTIDE SEQUENCE [LARGE SCALE GENOMIC DNA]</scope>
    <source>
        <strain evidence="3">FIL2</strain>
    </source>
</reference>
<feature type="domain" description="DUF569" evidence="1">
    <location>
        <begin position="1"/>
        <end position="148"/>
    </location>
</feature>
<dbReference type="InterPro" id="IPR054726">
    <property type="entry name" value="Ubiq_DUF569-assoc"/>
</dbReference>